<dbReference type="Gene3D" id="1.20.1280.50">
    <property type="match status" value="1"/>
</dbReference>
<evidence type="ECO:0000256" key="1">
    <source>
        <dbReference type="SAM" id="MobiDB-lite"/>
    </source>
</evidence>
<evidence type="ECO:0000259" key="2">
    <source>
        <dbReference type="Pfam" id="PF12937"/>
    </source>
</evidence>
<accession>A0A8S0XIF4</accession>
<dbReference type="AlphaFoldDB" id="A0A8S0XIF4"/>
<gene>
    <name evidence="3" type="ORF">AAE3_LOCUS5584</name>
</gene>
<dbReference type="OrthoDB" id="2829411at2759"/>
<protein>
    <recommendedName>
        <fullName evidence="2">F-box domain-containing protein</fullName>
    </recommendedName>
</protein>
<dbReference type="InterPro" id="IPR036047">
    <property type="entry name" value="F-box-like_dom_sf"/>
</dbReference>
<name>A0A8S0XIF4_CYCAE</name>
<dbReference type="InterPro" id="IPR001810">
    <property type="entry name" value="F-box_dom"/>
</dbReference>
<feature type="domain" description="F-box" evidence="2">
    <location>
        <begin position="14"/>
        <end position="65"/>
    </location>
</feature>
<comment type="caution">
    <text evidence="3">The sequence shown here is derived from an EMBL/GenBank/DDBJ whole genome shotgun (WGS) entry which is preliminary data.</text>
</comment>
<dbReference type="SUPFAM" id="SSF81383">
    <property type="entry name" value="F-box domain"/>
    <property type="match status" value="1"/>
</dbReference>
<evidence type="ECO:0000313" key="4">
    <source>
        <dbReference type="Proteomes" id="UP000467700"/>
    </source>
</evidence>
<dbReference type="Pfam" id="PF12937">
    <property type="entry name" value="F-box-like"/>
    <property type="match status" value="1"/>
</dbReference>
<sequence>MLSVNAFHDPFTTCLPTEIASLIFTFCVDTEQEIEKRIPLALSAVSRRWREIAQSTSALWTSIHLEFNSSTIQSSREEMLRHWLLHSSQRHLSIHLSIDCDTEHAFETRGYRTIINILNSHSYRWGKLSLQIPLHLLNLFRSEICGAPALYWLSIGITSKEDDEDDEDDDSDDADEDDQTAKFDLGGPLPAPRTVSISSCRLGRIRIDWTNVTDVDMFVPFISECLTLFATAPRLRECELINVRDDDYSADPSTPTFTTIFSNCRQPLDPLQSFLIRSSAPLKFLHIDEGDFFHYEDSLTNLLWTVPSLEELEIFGTCLFDEFWELLTINSEGNAREEQFLPMLTSLTLDAISDIEIEYELQEVCEADRGLGVPKRLDWCVNIESGHDEYYLDEATLQFFERLISDGLDFKLLNLQPQSGDMITYSRAYYDEMSDQYQSRSDS</sequence>
<dbReference type="EMBL" id="CACVBS010000039">
    <property type="protein sequence ID" value="CAA7263479.1"/>
    <property type="molecule type" value="Genomic_DNA"/>
</dbReference>
<feature type="compositionally biased region" description="Acidic residues" evidence="1">
    <location>
        <begin position="161"/>
        <end position="178"/>
    </location>
</feature>
<feature type="region of interest" description="Disordered" evidence="1">
    <location>
        <begin position="161"/>
        <end position="190"/>
    </location>
</feature>
<evidence type="ECO:0000313" key="3">
    <source>
        <dbReference type="EMBL" id="CAA7263479.1"/>
    </source>
</evidence>
<reference evidence="3 4" key="1">
    <citation type="submission" date="2020-01" db="EMBL/GenBank/DDBJ databases">
        <authorList>
            <person name="Gupta K D."/>
        </authorList>
    </citation>
    <scope>NUCLEOTIDE SEQUENCE [LARGE SCALE GENOMIC DNA]</scope>
</reference>
<dbReference type="Proteomes" id="UP000467700">
    <property type="component" value="Unassembled WGS sequence"/>
</dbReference>
<keyword evidence="4" id="KW-1185">Reference proteome</keyword>
<proteinExistence type="predicted"/>
<organism evidence="3 4">
    <name type="scientific">Cyclocybe aegerita</name>
    <name type="common">Black poplar mushroom</name>
    <name type="synonym">Agrocybe aegerita</name>
    <dbReference type="NCBI Taxonomy" id="1973307"/>
    <lineage>
        <taxon>Eukaryota</taxon>
        <taxon>Fungi</taxon>
        <taxon>Dikarya</taxon>
        <taxon>Basidiomycota</taxon>
        <taxon>Agaricomycotina</taxon>
        <taxon>Agaricomycetes</taxon>
        <taxon>Agaricomycetidae</taxon>
        <taxon>Agaricales</taxon>
        <taxon>Agaricineae</taxon>
        <taxon>Bolbitiaceae</taxon>
        <taxon>Cyclocybe</taxon>
    </lineage>
</organism>